<proteinExistence type="predicted"/>
<evidence type="ECO:0000313" key="2">
    <source>
        <dbReference type="Proteomes" id="UP000480185"/>
    </source>
</evidence>
<keyword evidence="2" id="KW-1185">Reference proteome</keyword>
<dbReference type="Proteomes" id="UP000480185">
    <property type="component" value="Unassembled WGS sequence"/>
</dbReference>
<dbReference type="OrthoDB" id="2381902at2"/>
<protein>
    <submittedName>
        <fullName evidence="1">DUF3055 family protein</fullName>
    </submittedName>
</protein>
<dbReference type="AlphaFoldDB" id="A0A6G1X2K4"/>
<dbReference type="EMBL" id="WJNH01000001">
    <property type="protein sequence ID" value="MRG85174.1"/>
    <property type="molecule type" value="Genomic_DNA"/>
</dbReference>
<accession>A0A6G1X2K4</accession>
<dbReference type="RefSeq" id="WP_153727117.1">
    <property type="nucleotide sequence ID" value="NZ_WJNH01000001.1"/>
</dbReference>
<comment type="caution">
    <text evidence="1">The sequence shown here is derived from an EMBL/GenBank/DDBJ whole genome shotgun (WGS) entry which is preliminary data.</text>
</comment>
<reference evidence="1 2" key="1">
    <citation type="submission" date="2019-11" db="EMBL/GenBank/DDBJ databases">
        <authorList>
            <person name="Li J."/>
        </authorList>
    </citation>
    <scope>NUCLEOTIDE SEQUENCE [LARGE SCALE GENOMIC DNA]</scope>
    <source>
        <strain evidence="1 2">J4</strain>
    </source>
</reference>
<organism evidence="1 2">
    <name type="scientific">Salinibacillus xinjiangensis</name>
    <dbReference type="NCBI Taxonomy" id="1229268"/>
    <lineage>
        <taxon>Bacteria</taxon>
        <taxon>Bacillati</taxon>
        <taxon>Bacillota</taxon>
        <taxon>Bacilli</taxon>
        <taxon>Bacillales</taxon>
        <taxon>Bacillaceae</taxon>
        <taxon>Salinibacillus</taxon>
    </lineage>
</organism>
<dbReference type="InterPro" id="IPR021415">
    <property type="entry name" value="SAV0927-like"/>
</dbReference>
<name>A0A6G1X2K4_9BACI</name>
<gene>
    <name evidence="1" type="ORF">GH754_02395</name>
</gene>
<evidence type="ECO:0000313" key="1">
    <source>
        <dbReference type="EMBL" id="MRG85174.1"/>
    </source>
</evidence>
<sequence>MAEERFFLYDEKEQTDIRYVSFMGRDTRYDLGIITTNRYYGKKIVMDLQGSRFAIIGDDDLQEEGYLEHVFSLSEIEAEELRDFLTEVI</sequence>
<dbReference type="Pfam" id="PF11256">
    <property type="entry name" value="SAV0927-like"/>
    <property type="match status" value="1"/>
</dbReference>